<evidence type="ECO:0000313" key="18">
    <source>
        <dbReference type="EMBL" id="GAN37697.1"/>
    </source>
</evidence>
<dbReference type="GO" id="GO:0005829">
    <property type="term" value="C:cytosol"/>
    <property type="evidence" value="ECO:0007669"/>
    <property type="project" value="TreeGrafter"/>
</dbReference>
<keyword evidence="8 15" id="KW-0547">Nucleotide-binding</keyword>
<name>A0A0C9QD53_LACPA</name>
<comment type="subcellular location">
    <subcellularLocation>
        <location evidence="1 15">Cytoplasm</location>
    </subcellularLocation>
</comment>
<evidence type="ECO:0000256" key="3">
    <source>
        <dbReference type="ARBA" id="ARBA00010280"/>
    </source>
</evidence>
<dbReference type="SUPFAM" id="SSF55326">
    <property type="entry name" value="PurM N-terminal domain-like"/>
    <property type="match status" value="1"/>
</dbReference>
<dbReference type="CDD" id="cd02196">
    <property type="entry name" value="PurM"/>
    <property type="match status" value="1"/>
</dbReference>
<dbReference type="InterPro" id="IPR036921">
    <property type="entry name" value="PurM-like_N_sf"/>
</dbReference>
<keyword evidence="10 15" id="KW-0067">ATP-binding</keyword>
<evidence type="ECO:0000256" key="6">
    <source>
        <dbReference type="ARBA" id="ARBA00022490"/>
    </source>
</evidence>
<dbReference type="FunFam" id="3.30.1330.10:FF:000001">
    <property type="entry name" value="Phosphoribosylformylglycinamidine cyclo-ligase"/>
    <property type="match status" value="1"/>
</dbReference>
<dbReference type="GO" id="GO:0046084">
    <property type="term" value="P:adenine biosynthetic process"/>
    <property type="evidence" value="ECO:0007669"/>
    <property type="project" value="TreeGrafter"/>
</dbReference>
<dbReference type="HAMAP" id="MF_00741">
    <property type="entry name" value="AIRS"/>
    <property type="match status" value="1"/>
</dbReference>
<keyword evidence="9 15" id="KW-0658">Purine biosynthesis</keyword>
<evidence type="ECO:0000256" key="12">
    <source>
        <dbReference type="ARBA" id="ARBA00032931"/>
    </source>
</evidence>
<keyword evidence="7 15" id="KW-0436">Ligase</keyword>
<comment type="similarity">
    <text evidence="3 15">Belongs to the AIR synthase family.</text>
</comment>
<dbReference type="EMBL" id="BAYM01000247">
    <property type="protein sequence ID" value="GAN37697.1"/>
    <property type="molecule type" value="Genomic_DNA"/>
</dbReference>
<evidence type="ECO:0000256" key="5">
    <source>
        <dbReference type="ARBA" id="ARBA00020367"/>
    </source>
</evidence>
<protein>
    <recommendedName>
        <fullName evidence="5 15">Phosphoribosylformylglycinamidine cyclo-ligase</fullName>
        <ecNumber evidence="4 15">6.3.3.1</ecNumber>
    </recommendedName>
    <alternativeName>
        <fullName evidence="12 15">AIR synthase</fullName>
    </alternativeName>
    <alternativeName>
        <fullName evidence="13 15">AIRS</fullName>
    </alternativeName>
    <alternativeName>
        <fullName evidence="11 15">Phosphoribosyl-aminoimidazole synthetase</fullName>
    </alternativeName>
</protein>
<dbReference type="InterPro" id="IPR004733">
    <property type="entry name" value="PurM_cligase"/>
</dbReference>
<dbReference type="InterPro" id="IPR010918">
    <property type="entry name" value="PurM-like_C_dom"/>
</dbReference>
<dbReference type="InterPro" id="IPR016188">
    <property type="entry name" value="PurM-like_N"/>
</dbReference>
<evidence type="ECO:0000256" key="14">
    <source>
        <dbReference type="ARBA" id="ARBA00049057"/>
    </source>
</evidence>
<evidence type="ECO:0000256" key="7">
    <source>
        <dbReference type="ARBA" id="ARBA00022598"/>
    </source>
</evidence>
<feature type="domain" description="PurM-like C-terminal" evidence="17">
    <location>
        <begin position="170"/>
        <end position="331"/>
    </location>
</feature>
<dbReference type="GO" id="GO:0005524">
    <property type="term" value="F:ATP binding"/>
    <property type="evidence" value="ECO:0007669"/>
    <property type="project" value="UniProtKB-KW"/>
</dbReference>
<sequence length="336" mass="35781">MTDYKDAGVDIEAGEAAVQRIAALAKETTNANVLASVGGFAAAYRLPEISEPTLISATDGVGTKLLLALQCDAHETVGIDLVAMVANDLLASGAQPLFFLDYMAVDHLDVDRAEAVVRGIAYGCQQAQMALIGGETAEMPDMYPQHHYDLAGFAVGLVAASKRLPQQVAAGDVLIGLPSSGVHSNGYSLVRKLLAETDLGSQSLNDGSEMMNALMRPTRIYVKQVLPLMQQGLIHAAAHITGGGITENLPRVMPDGLVANIDPQAWQRPELFDRLQHAGHLSETTMRSTFNLGIGMILVVPEQAVSLVQDAIPSSKVIGTVGEDPVEKLHWQVSRR</sequence>
<evidence type="ECO:0000256" key="1">
    <source>
        <dbReference type="ARBA" id="ARBA00004496"/>
    </source>
</evidence>
<proteinExistence type="inferred from homology"/>
<dbReference type="Proteomes" id="UP000032552">
    <property type="component" value="Unassembled WGS sequence"/>
</dbReference>
<dbReference type="GO" id="GO:0004641">
    <property type="term" value="F:phosphoribosylformylglycinamidine cyclo-ligase activity"/>
    <property type="evidence" value="ECO:0007669"/>
    <property type="project" value="UniProtKB-UniRule"/>
</dbReference>
<evidence type="ECO:0000256" key="9">
    <source>
        <dbReference type="ARBA" id="ARBA00022755"/>
    </source>
</evidence>
<dbReference type="Gene3D" id="3.90.650.10">
    <property type="entry name" value="PurM-like C-terminal domain"/>
    <property type="match status" value="1"/>
</dbReference>
<dbReference type="Pfam" id="PF02769">
    <property type="entry name" value="AIRS_C"/>
    <property type="match status" value="1"/>
</dbReference>
<evidence type="ECO:0000256" key="4">
    <source>
        <dbReference type="ARBA" id="ARBA00013047"/>
    </source>
</evidence>
<evidence type="ECO:0000259" key="17">
    <source>
        <dbReference type="Pfam" id="PF02769"/>
    </source>
</evidence>
<dbReference type="PANTHER" id="PTHR10520">
    <property type="entry name" value="TRIFUNCTIONAL PURINE BIOSYNTHETIC PROTEIN ADENOSINE-3-RELATED"/>
    <property type="match status" value="1"/>
</dbReference>
<evidence type="ECO:0000256" key="13">
    <source>
        <dbReference type="ARBA" id="ARBA00033093"/>
    </source>
</evidence>
<evidence type="ECO:0000256" key="2">
    <source>
        <dbReference type="ARBA" id="ARBA00004686"/>
    </source>
</evidence>
<evidence type="ECO:0000256" key="8">
    <source>
        <dbReference type="ARBA" id="ARBA00022741"/>
    </source>
</evidence>
<organism evidence="18 19">
    <name type="scientific">Lacticaseibacillus paracasei NRIC 0644</name>
    <dbReference type="NCBI Taxonomy" id="1435038"/>
    <lineage>
        <taxon>Bacteria</taxon>
        <taxon>Bacillati</taxon>
        <taxon>Bacillota</taxon>
        <taxon>Bacilli</taxon>
        <taxon>Lactobacillales</taxon>
        <taxon>Lactobacillaceae</taxon>
        <taxon>Lacticaseibacillus</taxon>
    </lineage>
</organism>
<dbReference type="NCBIfam" id="TIGR00878">
    <property type="entry name" value="purM"/>
    <property type="match status" value="1"/>
</dbReference>
<keyword evidence="6 15" id="KW-0963">Cytoplasm</keyword>
<dbReference type="Gene3D" id="3.30.1330.10">
    <property type="entry name" value="PurM-like, N-terminal domain"/>
    <property type="match status" value="1"/>
</dbReference>
<comment type="caution">
    <text evidence="18">The sequence shown here is derived from an EMBL/GenBank/DDBJ whole genome shotgun (WGS) entry which is preliminary data.</text>
</comment>
<dbReference type="UniPathway" id="UPA00074">
    <property type="reaction ID" value="UER00129"/>
</dbReference>
<dbReference type="GO" id="GO:0004637">
    <property type="term" value="F:phosphoribosylamine-glycine ligase activity"/>
    <property type="evidence" value="ECO:0007669"/>
    <property type="project" value="TreeGrafter"/>
</dbReference>
<dbReference type="PANTHER" id="PTHR10520:SF12">
    <property type="entry name" value="TRIFUNCTIONAL PURINE BIOSYNTHETIC PROTEIN ADENOSINE-3"/>
    <property type="match status" value="1"/>
</dbReference>
<dbReference type="Pfam" id="PF00586">
    <property type="entry name" value="AIRS"/>
    <property type="match status" value="1"/>
</dbReference>
<dbReference type="EC" id="6.3.3.1" evidence="4 15"/>
<feature type="domain" description="PurM-like N-terminal" evidence="16">
    <location>
        <begin position="50"/>
        <end position="158"/>
    </location>
</feature>
<reference evidence="19" key="1">
    <citation type="submission" date="2014-05" db="EMBL/GenBank/DDBJ databases">
        <title>Whole genome sequencing of Lactobacillus casei NRIC0644.</title>
        <authorList>
            <person name="Atarashi H."/>
            <person name="Yoshida Y."/>
            <person name="Fujimura S."/>
            <person name="Tanaka N."/>
            <person name="Shiwa Y."/>
            <person name="Yoshikawa H."/>
            <person name="Okada S."/>
            <person name="Nakagawa J."/>
        </authorList>
    </citation>
    <scope>NUCLEOTIDE SEQUENCE [LARGE SCALE GENOMIC DNA]</scope>
    <source>
        <strain evidence="19">NRIC0644</strain>
    </source>
</reference>
<dbReference type="SUPFAM" id="SSF56042">
    <property type="entry name" value="PurM C-terminal domain-like"/>
    <property type="match status" value="1"/>
</dbReference>
<dbReference type="AlphaFoldDB" id="A0A0C9QD53"/>
<evidence type="ECO:0000256" key="11">
    <source>
        <dbReference type="ARBA" id="ARBA00031908"/>
    </source>
</evidence>
<gene>
    <name evidence="15" type="primary">purM</name>
    <name evidence="18" type="ORF">LC0644_2286</name>
</gene>
<comment type="catalytic activity">
    <reaction evidence="14 15">
        <text>2-formamido-N(1)-(5-O-phospho-beta-D-ribosyl)acetamidine + ATP = 5-amino-1-(5-phospho-beta-D-ribosyl)imidazole + ADP + phosphate + H(+)</text>
        <dbReference type="Rhea" id="RHEA:23032"/>
        <dbReference type="ChEBI" id="CHEBI:15378"/>
        <dbReference type="ChEBI" id="CHEBI:30616"/>
        <dbReference type="ChEBI" id="CHEBI:43474"/>
        <dbReference type="ChEBI" id="CHEBI:137981"/>
        <dbReference type="ChEBI" id="CHEBI:147287"/>
        <dbReference type="ChEBI" id="CHEBI:456216"/>
        <dbReference type="EC" id="6.3.3.1"/>
    </reaction>
</comment>
<evidence type="ECO:0000259" key="16">
    <source>
        <dbReference type="Pfam" id="PF00586"/>
    </source>
</evidence>
<dbReference type="FunFam" id="3.90.650.10:FF:000011">
    <property type="entry name" value="Phosphoribosylformylglycinamidine cyclo-ligase"/>
    <property type="match status" value="1"/>
</dbReference>
<accession>A0A0C9QD53</accession>
<dbReference type="InterPro" id="IPR036676">
    <property type="entry name" value="PurM-like_C_sf"/>
</dbReference>
<evidence type="ECO:0000256" key="15">
    <source>
        <dbReference type="HAMAP-Rule" id="MF_00741"/>
    </source>
</evidence>
<comment type="pathway">
    <text evidence="2 15">Purine metabolism; IMP biosynthesis via de novo pathway; 5-amino-1-(5-phospho-D-ribosyl)imidazole from N(2)-formyl-N(1)-(5-phospho-D-ribosyl)glycinamide: step 2/2.</text>
</comment>
<dbReference type="RefSeq" id="WP_003576035.1">
    <property type="nucleotide sequence ID" value="NZ_BAYM01000247.1"/>
</dbReference>
<evidence type="ECO:0000313" key="19">
    <source>
        <dbReference type="Proteomes" id="UP000032552"/>
    </source>
</evidence>
<evidence type="ECO:0000256" key="10">
    <source>
        <dbReference type="ARBA" id="ARBA00022840"/>
    </source>
</evidence>
<dbReference type="GO" id="GO:0006189">
    <property type="term" value="P:'de novo' IMP biosynthetic process"/>
    <property type="evidence" value="ECO:0007669"/>
    <property type="project" value="UniProtKB-UniRule"/>
</dbReference>